<evidence type="ECO:0008006" key="4">
    <source>
        <dbReference type="Google" id="ProtNLM"/>
    </source>
</evidence>
<dbReference type="AlphaFoldDB" id="A0A8V0ZFV4"/>
<keyword evidence="1" id="KW-0732">Signal</keyword>
<evidence type="ECO:0000313" key="2">
    <source>
        <dbReference type="Ensembl" id="ENSGALP00010030157.1"/>
    </source>
</evidence>
<organism evidence="2 3">
    <name type="scientific">Gallus gallus</name>
    <name type="common">Chicken</name>
    <dbReference type="NCBI Taxonomy" id="9031"/>
    <lineage>
        <taxon>Eukaryota</taxon>
        <taxon>Metazoa</taxon>
        <taxon>Chordata</taxon>
        <taxon>Craniata</taxon>
        <taxon>Vertebrata</taxon>
        <taxon>Euteleostomi</taxon>
        <taxon>Archelosauria</taxon>
        <taxon>Archosauria</taxon>
        <taxon>Dinosauria</taxon>
        <taxon>Saurischia</taxon>
        <taxon>Theropoda</taxon>
        <taxon>Coelurosauria</taxon>
        <taxon>Aves</taxon>
        <taxon>Neognathae</taxon>
        <taxon>Galloanserae</taxon>
        <taxon>Galliformes</taxon>
        <taxon>Phasianidae</taxon>
        <taxon>Phasianinae</taxon>
        <taxon>Gallus</taxon>
    </lineage>
</organism>
<sequence>MCSSLGRHQIYILWTYAWLSALLRSCLGEPELQRLGDAGQLSHLHTAQHREHTFLGSRKAAAGPLTPAGHVAGQKNWEWAQENGTILD</sequence>
<evidence type="ECO:0000313" key="3">
    <source>
        <dbReference type="Proteomes" id="UP000000539"/>
    </source>
</evidence>
<keyword evidence="3" id="KW-1185">Reference proteome</keyword>
<reference evidence="2" key="2">
    <citation type="submission" date="2025-08" db="UniProtKB">
        <authorList>
            <consortium name="Ensembl"/>
        </authorList>
    </citation>
    <scope>IDENTIFICATION</scope>
    <source>
        <strain evidence="2">broiler</strain>
    </source>
</reference>
<feature type="chain" id="PRO_5036497851" description="Secreted protein" evidence="1">
    <location>
        <begin position="29"/>
        <end position="88"/>
    </location>
</feature>
<reference evidence="2" key="1">
    <citation type="submission" date="2020-11" db="EMBL/GenBank/DDBJ databases">
        <title>Gallus gallus (Chicken) genome, bGalGal1, GRCg7b, maternal haplotype autosomes + Z &amp; W.</title>
        <authorList>
            <person name="Warren W."/>
            <person name="Formenti G."/>
            <person name="Fedrigo O."/>
            <person name="Haase B."/>
            <person name="Mountcastle J."/>
            <person name="Balacco J."/>
            <person name="Tracey A."/>
            <person name="Schneider V."/>
            <person name="Okimoto R."/>
            <person name="Cheng H."/>
            <person name="Hawken R."/>
            <person name="Howe K."/>
            <person name="Jarvis E.D."/>
        </authorList>
    </citation>
    <scope>NUCLEOTIDE SEQUENCE [LARGE SCALE GENOMIC DNA]</scope>
    <source>
        <strain evidence="2">Broiler</strain>
    </source>
</reference>
<protein>
    <recommendedName>
        <fullName evidence="4">Secreted protein</fullName>
    </recommendedName>
</protein>
<accession>A0A8V0ZFV4</accession>
<dbReference type="Ensembl" id="ENSGALT00010050966.1">
    <property type="protein sequence ID" value="ENSGALP00010030157.1"/>
    <property type="gene ID" value="ENSGALG00010021063.1"/>
</dbReference>
<feature type="signal peptide" evidence="1">
    <location>
        <begin position="1"/>
        <end position="28"/>
    </location>
</feature>
<reference evidence="2" key="3">
    <citation type="submission" date="2025-09" db="UniProtKB">
        <authorList>
            <consortium name="Ensembl"/>
        </authorList>
    </citation>
    <scope>IDENTIFICATION</scope>
    <source>
        <strain evidence="2">broiler</strain>
    </source>
</reference>
<dbReference type="Proteomes" id="UP000000539">
    <property type="component" value="Chromosome 15"/>
</dbReference>
<evidence type="ECO:0000256" key="1">
    <source>
        <dbReference type="SAM" id="SignalP"/>
    </source>
</evidence>
<name>A0A8V0ZFV4_CHICK</name>
<proteinExistence type="predicted"/>